<dbReference type="EMBL" id="VIWU01000001">
    <property type="protein sequence ID" value="TWF76611.1"/>
    <property type="molecule type" value="Genomic_DNA"/>
</dbReference>
<evidence type="ECO:0000256" key="1">
    <source>
        <dbReference type="SAM" id="MobiDB-lite"/>
    </source>
</evidence>
<dbReference type="Proteomes" id="UP000321261">
    <property type="component" value="Unassembled WGS sequence"/>
</dbReference>
<feature type="transmembrane region" description="Helical" evidence="2">
    <location>
        <begin position="604"/>
        <end position="621"/>
    </location>
</feature>
<keyword evidence="2" id="KW-0472">Membrane</keyword>
<keyword evidence="3" id="KW-0732">Signal</keyword>
<dbReference type="InterPro" id="IPR039448">
    <property type="entry name" value="Beta_helix"/>
</dbReference>
<keyword evidence="2" id="KW-0812">Transmembrane</keyword>
<dbReference type="SMART" id="SM00710">
    <property type="entry name" value="PbH1"/>
    <property type="match status" value="9"/>
</dbReference>
<evidence type="ECO:0000256" key="3">
    <source>
        <dbReference type="SAM" id="SignalP"/>
    </source>
</evidence>
<comment type="caution">
    <text evidence="5">The sequence shown here is derived from an EMBL/GenBank/DDBJ whole genome shotgun (WGS) entry which is preliminary data.</text>
</comment>
<evidence type="ECO:0000313" key="5">
    <source>
        <dbReference type="EMBL" id="TWF76611.1"/>
    </source>
</evidence>
<dbReference type="SUPFAM" id="SSF51126">
    <property type="entry name" value="Pectin lyase-like"/>
    <property type="match status" value="2"/>
</dbReference>
<evidence type="ECO:0000256" key="2">
    <source>
        <dbReference type="SAM" id="Phobius"/>
    </source>
</evidence>
<keyword evidence="2" id="KW-1133">Transmembrane helix</keyword>
<evidence type="ECO:0000313" key="6">
    <source>
        <dbReference type="Proteomes" id="UP000321261"/>
    </source>
</evidence>
<reference evidence="5 6" key="1">
    <citation type="submission" date="2019-06" db="EMBL/GenBank/DDBJ databases">
        <title>Sequencing the genomes of 1000 actinobacteria strains.</title>
        <authorList>
            <person name="Klenk H.-P."/>
        </authorList>
    </citation>
    <scope>NUCLEOTIDE SEQUENCE [LARGE SCALE GENOMIC DNA]</scope>
    <source>
        <strain evidence="5 6">DSM 45671</strain>
    </source>
</reference>
<dbReference type="PROSITE" id="PS51387">
    <property type="entry name" value="FAD_PCMH"/>
    <property type="match status" value="1"/>
</dbReference>
<feature type="compositionally biased region" description="Acidic residues" evidence="1">
    <location>
        <begin position="55"/>
        <end position="66"/>
    </location>
</feature>
<feature type="signal peptide" evidence="3">
    <location>
        <begin position="1"/>
        <end position="27"/>
    </location>
</feature>
<feature type="chain" id="PRO_5022244141" evidence="3">
    <location>
        <begin position="28"/>
        <end position="652"/>
    </location>
</feature>
<dbReference type="InterPro" id="IPR011050">
    <property type="entry name" value="Pectin_lyase_fold/virulence"/>
</dbReference>
<gene>
    <name evidence="5" type="ORF">FHX44_112504</name>
</gene>
<dbReference type="RefSeq" id="WP_147255927.1">
    <property type="nucleotide sequence ID" value="NZ_VIWU01000001.1"/>
</dbReference>
<organism evidence="5 6">
    <name type="scientific">Pseudonocardia hierapolitana</name>
    <dbReference type="NCBI Taxonomy" id="1128676"/>
    <lineage>
        <taxon>Bacteria</taxon>
        <taxon>Bacillati</taxon>
        <taxon>Actinomycetota</taxon>
        <taxon>Actinomycetes</taxon>
        <taxon>Pseudonocardiales</taxon>
        <taxon>Pseudonocardiaceae</taxon>
        <taxon>Pseudonocardia</taxon>
    </lineage>
</organism>
<dbReference type="GO" id="GO:0071949">
    <property type="term" value="F:FAD binding"/>
    <property type="evidence" value="ECO:0007669"/>
    <property type="project" value="InterPro"/>
</dbReference>
<dbReference type="InterPro" id="IPR016166">
    <property type="entry name" value="FAD-bd_PCMH"/>
</dbReference>
<dbReference type="Gene3D" id="2.160.20.10">
    <property type="entry name" value="Single-stranded right-handed beta-helix, Pectin lyase-like"/>
    <property type="match status" value="1"/>
</dbReference>
<feature type="region of interest" description="Disordered" evidence="1">
    <location>
        <begin position="50"/>
        <end position="96"/>
    </location>
</feature>
<name>A0A561SP29_9PSEU</name>
<dbReference type="InterPro" id="IPR012334">
    <property type="entry name" value="Pectin_lyas_fold"/>
</dbReference>
<dbReference type="GO" id="GO:0016829">
    <property type="term" value="F:lyase activity"/>
    <property type="evidence" value="ECO:0007669"/>
    <property type="project" value="UniProtKB-KW"/>
</dbReference>
<keyword evidence="6" id="KW-1185">Reference proteome</keyword>
<dbReference type="AlphaFoldDB" id="A0A561SP29"/>
<dbReference type="InterPro" id="IPR006626">
    <property type="entry name" value="PbH1"/>
</dbReference>
<evidence type="ECO:0000259" key="4">
    <source>
        <dbReference type="PROSITE" id="PS51387"/>
    </source>
</evidence>
<dbReference type="Pfam" id="PF13229">
    <property type="entry name" value="Beta_helix"/>
    <property type="match status" value="1"/>
</dbReference>
<sequence>MTARKGRRGRGVLALALAVGVSLVSGAATVWQLAAPAGTAAQAVHSAALPAEGDPGTEDPEMEAAVDEVPPQSPPAPTTTAQVRGPAAWASRGRPSRMVTVRPTSLDVLVAGRLSRRVPFGGTSVDLAELDRALPASWLTIGEGVATLSATVVLTRGTTFDVAGPGVHTLRLAGGATSAAAASIHTGGGALTLAGLTVTSVDPATGQAVPATAAGRPSIVASSGGRLEGTDLIVSDLGAPAAADDNGRAAVLFNPGSTGFLTRVAVQRGSSGLELRRSDGVRLTDVSVSESGGNGLVLAGDRASTLTGIRAERNGGDGVLVTGESSDRPITGIATSGNGGYGLAVKRQTGARVTAVTTTGDQDGGLEISGSKDVVVTDFTATGQRVGVFAHVASSGITLDRVRTFDGRWGASVEKSTTGFRIIDSTFQGAQVAGISIGGSRTILEGVQVRDSSTGVRIERGAHDARLTDLTVAGGRDGVVAKPDTTGVVITGLVADNVESDAVRTAGPGTRIVGGLITGGATGIDAEAATTISHTTINASEAGISSSSPDLVQATGVAIETLDVGVNTGTGSPFLLTDSQVHALESVRGEVDLAGINDLSLPPLNVIGLIGIPLILLAVVLEEVHSFRQRRFDRGRARGRVLGLGSPVTRTG</sequence>
<proteinExistence type="predicted"/>
<keyword evidence="5" id="KW-0456">Lyase</keyword>
<feature type="domain" description="FAD-binding PCMH-type" evidence="4">
    <location>
        <begin position="66"/>
        <end position="244"/>
    </location>
</feature>
<protein>
    <submittedName>
        <fullName evidence="5">Parallel beta helix pectate lyase-like protein</fullName>
    </submittedName>
</protein>
<dbReference type="OrthoDB" id="3560303at2"/>
<accession>A0A561SP29</accession>